<gene>
    <name evidence="2" type="ORF">GJV26_00415</name>
</gene>
<accession>A0A6I3XBV0</accession>
<dbReference type="AlphaFoldDB" id="A0A6I3XBV0"/>
<reference evidence="2 3" key="1">
    <citation type="submission" date="2019-11" db="EMBL/GenBank/DDBJ databases">
        <title>Draft Genome Sequences of Six Type Strains of the Genus Massilia.</title>
        <authorList>
            <person name="Miess H."/>
            <person name="Frediansyah A."/>
            <person name="Goeker M."/>
            <person name="Gross H."/>
        </authorList>
    </citation>
    <scope>NUCLEOTIDE SEQUENCE [LARGE SCALE GENOMIC DNA]</scope>
    <source>
        <strain evidence="2 3">DSM 17513</strain>
    </source>
</reference>
<evidence type="ECO:0000313" key="2">
    <source>
        <dbReference type="EMBL" id="MUI10961.1"/>
    </source>
</evidence>
<evidence type="ECO:0000313" key="3">
    <source>
        <dbReference type="Proteomes" id="UP000431684"/>
    </source>
</evidence>
<protein>
    <submittedName>
        <fullName evidence="2">Uncharacterized protein</fullName>
    </submittedName>
</protein>
<dbReference type="EMBL" id="WNWM01000002">
    <property type="protein sequence ID" value="MUI10961.1"/>
    <property type="molecule type" value="Genomic_DNA"/>
</dbReference>
<comment type="caution">
    <text evidence="2">The sequence shown here is derived from an EMBL/GenBank/DDBJ whole genome shotgun (WGS) entry which is preliminary data.</text>
</comment>
<keyword evidence="3" id="KW-1185">Reference proteome</keyword>
<name>A0A6I3XBV0_9BURK</name>
<dbReference type="Proteomes" id="UP000431684">
    <property type="component" value="Unassembled WGS sequence"/>
</dbReference>
<sequence length="180" mass="19854">MESRYGFIREYLHGFALVQAEWEYLDLCLHIAGAGLPDAEYGALDKFRHRLEDIRLSTVRHHHDLTDAMLDLGKVDVSLLQWLAHLQGMLAQGAVDIEPRNGGRLDALMGTDFIGALENRAEQYEQLARDLLARSKRFGSGDGPRRLRGIVAGPSIYGKAKGGEGPKGQGKPDTPPKPNP</sequence>
<evidence type="ECO:0000256" key="1">
    <source>
        <dbReference type="SAM" id="MobiDB-lite"/>
    </source>
</evidence>
<organism evidence="2 3">
    <name type="scientific">Pseudoduganella dura</name>
    <dbReference type="NCBI Taxonomy" id="321982"/>
    <lineage>
        <taxon>Bacteria</taxon>
        <taxon>Pseudomonadati</taxon>
        <taxon>Pseudomonadota</taxon>
        <taxon>Betaproteobacteria</taxon>
        <taxon>Burkholderiales</taxon>
        <taxon>Oxalobacteraceae</taxon>
        <taxon>Telluria group</taxon>
        <taxon>Pseudoduganella</taxon>
    </lineage>
</organism>
<feature type="region of interest" description="Disordered" evidence="1">
    <location>
        <begin position="141"/>
        <end position="180"/>
    </location>
</feature>
<proteinExistence type="predicted"/>
<dbReference type="RefSeq" id="WP_155706674.1">
    <property type="nucleotide sequence ID" value="NZ_BMWU01000051.1"/>
</dbReference>